<dbReference type="EMBL" id="AMFJ01000380">
    <property type="protein sequence ID" value="EKE28052.1"/>
    <property type="molecule type" value="Genomic_DNA"/>
</dbReference>
<evidence type="ECO:0000313" key="3">
    <source>
        <dbReference type="EMBL" id="EKE28052.1"/>
    </source>
</evidence>
<comment type="caution">
    <text evidence="3">The sequence shown here is derived from an EMBL/GenBank/DDBJ whole genome shotgun (WGS) entry which is preliminary data.</text>
</comment>
<keyword evidence="1" id="KW-0472">Membrane</keyword>
<accession>K2G1G3</accession>
<gene>
    <name evidence="3" type="ORF">ACD_3C00106G0011</name>
</gene>
<organism evidence="3">
    <name type="scientific">uncultured bacterium</name>
    <name type="common">gcode 4</name>
    <dbReference type="NCBI Taxonomy" id="1234023"/>
    <lineage>
        <taxon>Bacteria</taxon>
        <taxon>environmental samples</taxon>
    </lineage>
</organism>
<dbReference type="AlphaFoldDB" id="K2G1G3"/>
<keyword evidence="1" id="KW-1133">Transmembrane helix</keyword>
<feature type="transmembrane region" description="Helical" evidence="1">
    <location>
        <begin position="95"/>
        <end position="114"/>
    </location>
</feature>
<protein>
    <submittedName>
        <fullName evidence="3">Uncharacterized protein</fullName>
    </submittedName>
</protein>
<reference evidence="3" key="1">
    <citation type="journal article" date="2012" name="Science">
        <title>Fermentation, hydrogen, and sulfur metabolism in multiple uncultivated bacterial phyla.</title>
        <authorList>
            <person name="Wrighton K.C."/>
            <person name="Thomas B.C."/>
            <person name="Sharon I."/>
            <person name="Miller C.S."/>
            <person name="Castelle C.J."/>
            <person name="VerBerkmoes N.C."/>
            <person name="Wilkins M.J."/>
            <person name="Hettich R.L."/>
            <person name="Lipton M.S."/>
            <person name="Williams K.H."/>
            <person name="Long P.E."/>
            <person name="Banfield J.F."/>
        </authorList>
    </citation>
    <scope>NUCLEOTIDE SEQUENCE [LARGE SCALE GENOMIC DNA]</scope>
</reference>
<keyword evidence="1" id="KW-0812">Transmembrane</keyword>
<feature type="transmembrane region" description="Helical" evidence="1">
    <location>
        <begin position="54"/>
        <end position="74"/>
    </location>
</feature>
<evidence type="ECO:0000256" key="1">
    <source>
        <dbReference type="SAM" id="Phobius"/>
    </source>
</evidence>
<feature type="chain" id="PRO_5017422374" evidence="2">
    <location>
        <begin position="22"/>
        <end position="117"/>
    </location>
</feature>
<keyword evidence="2" id="KW-0732">Signal</keyword>
<feature type="signal peptide" evidence="2">
    <location>
        <begin position="1"/>
        <end position="21"/>
    </location>
</feature>
<name>K2G1G3_9BACT</name>
<proteinExistence type="predicted"/>
<sequence>MKKMLYFIVSFLTMLTSKAFAEWDNITWLTNEKLKKWDISFSDIPKAIQSATSFILWFAATIAMIMIIVGALKYSLGSVEWSSPNKQKATDTIKYWIMWFIVSVSSWFIVNLFISNL</sequence>
<evidence type="ECO:0000256" key="2">
    <source>
        <dbReference type="SAM" id="SignalP"/>
    </source>
</evidence>